<reference evidence="1 2" key="1">
    <citation type="journal article" date="2024" name="J Genomics">
        <title>Draft genome sequencing and assembly of Favolaschia claudopus CIRM-BRFM 2984 isolated from oak limbs.</title>
        <authorList>
            <person name="Navarro D."/>
            <person name="Drula E."/>
            <person name="Chaduli D."/>
            <person name="Cazenave R."/>
            <person name="Ahrendt S."/>
            <person name="Wang J."/>
            <person name="Lipzen A."/>
            <person name="Daum C."/>
            <person name="Barry K."/>
            <person name="Grigoriev I.V."/>
            <person name="Favel A."/>
            <person name="Rosso M.N."/>
            <person name="Martin F."/>
        </authorList>
    </citation>
    <scope>NUCLEOTIDE SEQUENCE [LARGE SCALE GENOMIC DNA]</scope>
    <source>
        <strain evidence="1 2">CIRM-BRFM 2984</strain>
    </source>
</reference>
<name>A0AAW0ADJ3_9AGAR</name>
<proteinExistence type="predicted"/>
<keyword evidence="2" id="KW-1185">Reference proteome</keyword>
<evidence type="ECO:0000313" key="1">
    <source>
        <dbReference type="EMBL" id="KAK7007341.1"/>
    </source>
</evidence>
<protein>
    <submittedName>
        <fullName evidence="1">Uncharacterized protein</fullName>
    </submittedName>
</protein>
<organism evidence="1 2">
    <name type="scientific">Favolaschia claudopus</name>
    <dbReference type="NCBI Taxonomy" id="2862362"/>
    <lineage>
        <taxon>Eukaryota</taxon>
        <taxon>Fungi</taxon>
        <taxon>Dikarya</taxon>
        <taxon>Basidiomycota</taxon>
        <taxon>Agaricomycotina</taxon>
        <taxon>Agaricomycetes</taxon>
        <taxon>Agaricomycetidae</taxon>
        <taxon>Agaricales</taxon>
        <taxon>Marasmiineae</taxon>
        <taxon>Mycenaceae</taxon>
        <taxon>Favolaschia</taxon>
    </lineage>
</organism>
<dbReference type="AlphaFoldDB" id="A0AAW0ADJ3"/>
<sequence length="269" mass="29943">MTVGKEWTTLTLEPTISFPFPFTLPFALALNGQQPSSRRLKSQKHFDFAQERASVSMNILNLKLSVKTDDDSASISAYNHPTTLPPALPPDAPLSLIFGIPGVDAHPHHPPSLSKAKRTPAFQRLLFPSETVKPILTRPTRFKPLARLPASISIQSTHGEAFFPRRSDYQPCERSTRIKPAAAPLERRMIKCVVSQSLPSSTARRSFTYLPRRLSPRTFKLLQAHPHLLNPDPSPIRPPHVSALIKNFRTRATAGKPKPSQIDQALATY</sequence>
<accession>A0AAW0ADJ3</accession>
<comment type="caution">
    <text evidence="1">The sequence shown here is derived from an EMBL/GenBank/DDBJ whole genome shotgun (WGS) entry which is preliminary data.</text>
</comment>
<dbReference type="EMBL" id="JAWWNJ010000071">
    <property type="protein sequence ID" value="KAK7007341.1"/>
    <property type="molecule type" value="Genomic_DNA"/>
</dbReference>
<gene>
    <name evidence="1" type="ORF">R3P38DRAFT_3597643</name>
</gene>
<dbReference type="Proteomes" id="UP001362999">
    <property type="component" value="Unassembled WGS sequence"/>
</dbReference>
<evidence type="ECO:0000313" key="2">
    <source>
        <dbReference type="Proteomes" id="UP001362999"/>
    </source>
</evidence>